<organism evidence="1 2">
    <name type="scientific">Dentiscutata heterogama</name>
    <dbReference type="NCBI Taxonomy" id="1316150"/>
    <lineage>
        <taxon>Eukaryota</taxon>
        <taxon>Fungi</taxon>
        <taxon>Fungi incertae sedis</taxon>
        <taxon>Mucoromycota</taxon>
        <taxon>Glomeromycotina</taxon>
        <taxon>Glomeromycetes</taxon>
        <taxon>Diversisporales</taxon>
        <taxon>Gigasporaceae</taxon>
        <taxon>Dentiscutata</taxon>
    </lineage>
</organism>
<evidence type="ECO:0000313" key="2">
    <source>
        <dbReference type="Proteomes" id="UP000789702"/>
    </source>
</evidence>
<accession>A0ACA9MR48</accession>
<sequence>MPKVLRKELTTQCQRCSKTTPKNSSYNAKSVQGKNYPHNVKGVQEQTPKNLLHNAKSTQGNNSPHIPK</sequence>
<feature type="non-terminal residue" evidence="1">
    <location>
        <position position="68"/>
    </location>
</feature>
<proteinExistence type="predicted"/>
<protein>
    <submittedName>
        <fullName evidence="1">5118_t:CDS:1</fullName>
    </submittedName>
</protein>
<gene>
    <name evidence="1" type="ORF">DHETER_LOCUS7367</name>
</gene>
<keyword evidence="2" id="KW-1185">Reference proteome</keyword>
<evidence type="ECO:0000313" key="1">
    <source>
        <dbReference type="EMBL" id="CAG8604016.1"/>
    </source>
</evidence>
<dbReference type="EMBL" id="CAJVPU010010266">
    <property type="protein sequence ID" value="CAG8604016.1"/>
    <property type="molecule type" value="Genomic_DNA"/>
</dbReference>
<reference evidence="1" key="1">
    <citation type="submission" date="2021-06" db="EMBL/GenBank/DDBJ databases">
        <authorList>
            <person name="Kallberg Y."/>
            <person name="Tangrot J."/>
            <person name="Rosling A."/>
        </authorList>
    </citation>
    <scope>NUCLEOTIDE SEQUENCE</scope>
    <source>
        <strain evidence="1">IL203A</strain>
    </source>
</reference>
<comment type="caution">
    <text evidence="1">The sequence shown here is derived from an EMBL/GenBank/DDBJ whole genome shotgun (WGS) entry which is preliminary data.</text>
</comment>
<name>A0ACA9MR48_9GLOM</name>
<dbReference type="Proteomes" id="UP000789702">
    <property type="component" value="Unassembled WGS sequence"/>
</dbReference>